<comment type="cofactor">
    <cofactor evidence="1">
        <name>FAD</name>
        <dbReference type="ChEBI" id="CHEBI:57692"/>
    </cofactor>
</comment>
<organism evidence="13 14">
    <name type="scientific">Petrolisthes cinctipes</name>
    <name type="common">Flat porcelain crab</name>
    <dbReference type="NCBI Taxonomy" id="88211"/>
    <lineage>
        <taxon>Eukaryota</taxon>
        <taxon>Metazoa</taxon>
        <taxon>Ecdysozoa</taxon>
        <taxon>Arthropoda</taxon>
        <taxon>Crustacea</taxon>
        <taxon>Multicrustacea</taxon>
        <taxon>Malacostraca</taxon>
        <taxon>Eumalacostraca</taxon>
        <taxon>Eucarida</taxon>
        <taxon>Decapoda</taxon>
        <taxon>Pleocyemata</taxon>
        <taxon>Anomura</taxon>
        <taxon>Galatheoidea</taxon>
        <taxon>Porcellanidae</taxon>
        <taxon>Petrolisthes</taxon>
    </lineage>
</organism>
<dbReference type="InterPro" id="IPR016171">
    <property type="entry name" value="Vanillyl_alc_oxidase_C-sub2"/>
</dbReference>
<evidence type="ECO:0000256" key="3">
    <source>
        <dbReference type="ARBA" id="ARBA00008000"/>
    </source>
</evidence>
<evidence type="ECO:0000256" key="9">
    <source>
        <dbReference type="ARBA" id="ARBA00039639"/>
    </source>
</evidence>
<evidence type="ECO:0000256" key="11">
    <source>
        <dbReference type="ARBA" id="ARBA00049267"/>
    </source>
</evidence>
<comment type="function">
    <text evidence="10">Catalyzes the oxidation of D-2-hydroxyglutarate (D-2-HG) to alpha-ketoglutarate. Also catalyzes the oxidation of other D-2-hydroxyacids, such as D-malate (D-MAL) and D-lactate (D-LAC). Exhibits high activities towards D-2-HG and D-MAL but a very weak activity towards D-LAC.</text>
</comment>
<dbReference type="InterPro" id="IPR004113">
    <property type="entry name" value="FAD-bd_oxidored_4_C"/>
</dbReference>
<dbReference type="GO" id="GO:0005777">
    <property type="term" value="C:peroxisome"/>
    <property type="evidence" value="ECO:0007669"/>
    <property type="project" value="UniProtKB-SubCell"/>
</dbReference>
<dbReference type="PANTHER" id="PTHR43716">
    <property type="entry name" value="D-2-HYDROXYGLUTARATE DEHYDROGENASE, MITOCHONDRIAL"/>
    <property type="match status" value="1"/>
</dbReference>
<dbReference type="FunFam" id="1.10.45.10:FF:000001">
    <property type="entry name" value="D-lactate dehydrogenase mitochondrial"/>
    <property type="match status" value="1"/>
</dbReference>
<evidence type="ECO:0000256" key="10">
    <source>
        <dbReference type="ARBA" id="ARBA00045410"/>
    </source>
</evidence>
<keyword evidence="14" id="KW-1185">Reference proteome</keyword>
<dbReference type="Gene3D" id="3.30.70.2740">
    <property type="match status" value="1"/>
</dbReference>
<dbReference type="EC" id="1.1.99.39" evidence="8"/>
<dbReference type="PROSITE" id="PS51387">
    <property type="entry name" value="FAD_PCMH"/>
    <property type="match status" value="1"/>
</dbReference>
<protein>
    <recommendedName>
        <fullName evidence="9">D-2-hydroxyglutarate dehydrogenase, mitochondrial</fullName>
        <ecNumber evidence="8">1.1.99.39</ecNumber>
    </recommendedName>
</protein>
<dbReference type="InterPro" id="IPR016169">
    <property type="entry name" value="FAD-bd_PCMH_sub2"/>
</dbReference>
<keyword evidence="5" id="KW-0274">FAD</keyword>
<evidence type="ECO:0000256" key="5">
    <source>
        <dbReference type="ARBA" id="ARBA00022827"/>
    </source>
</evidence>
<evidence type="ECO:0000256" key="7">
    <source>
        <dbReference type="ARBA" id="ARBA00023140"/>
    </source>
</evidence>
<dbReference type="Gene3D" id="3.30.465.10">
    <property type="match status" value="1"/>
</dbReference>
<feature type="domain" description="FAD-binding PCMH-type" evidence="12">
    <location>
        <begin position="94"/>
        <end position="273"/>
    </location>
</feature>
<dbReference type="Gene3D" id="3.30.70.2190">
    <property type="match status" value="1"/>
</dbReference>
<evidence type="ECO:0000256" key="6">
    <source>
        <dbReference type="ARBA" id="ARBA00023002"/>
    </source>
</evidence>
<evidence type="ECO:0000256" key="1">
    <source>
        <dbReference type="ARBA" id="ARBA00001974"/>
    </source>
</evidence>
<dbReference type="SUPFAM" id="SSF55103">
    <property type="entry name" value="FAD-linked oxidases, C-terminal domain"/>
    <property type="match status" value="1"/>
</dbReference>
<dbReference type="Pfam" id="PF01565">
    <property type="entry name" value="FAD_binding_4"/>
    <property type="match status" value="1"/>
</dbReference>
<dbReference type="PANTHER" id="PTHR43716:SF1">
    <property type="entry name" value="D-2-HYDROXYGLUTARATE DEHYDROGENASE, MITOCHONDRIAL"/>
    <property type="match status" value="1"/>
</dbReference>
<reference evidence="13" key="1">
    <citation type="submission" date="2023-10" db="EMBL/GenBank/DDBJ databases">
        <title>Genome assemblies of two species of porcelain crab, Petrolisthes cinctipes and Petrolisthes manimaculis (Anomura: Porcellanidae).</title>
        <authorList>
            <person name="Angst P."/>
        </authorList>
    </citation>
    <scope>NUCLEOTIDE SEQUENCE</scope>
    <source>
        <strain evidence="13">PB745_01</strain>
        <tissue evidence="13">Gill</tissue>
    </source>
</reference>
<keyword evidence="4" id="KW-0285">Flavoprotein</keyword>
<gene>
    <name evidence="13" type="ORF">Pcinc_027617</name>
</gene>
<comment type="subcellular location">
    <subcellularLocation>
        <location evidence="2">Peroxisome</location>
    </subcellularLocation>
</comment>
<dbReference type="InterPro" id="IPR036318">
    <property type="entry name" value="FAD-bd_PCMH-like_sf"/>
</dbReference>
<dbReference type="SUPFAM" id="SSF56176">
    <property type="entry name" value="FAD-binding/transporter-associated domain-like"/>
    <property type="match status" value="1"/>
</dbReference>
<sequence length="517" mass="56462">MSLRESVTQSSSRINSGVNVSATPAALYNLHTQSSPHNTDKWQSTESRYNVQRGKFSAVSEYDLKFFQELLGPHRTVLGEKELEGHNTDWLCTVRGESSVLLKPKTTEEVSTILSYCNQHQLAVCPQGGNTGMVGGSVPVFDEVILSTALMNQVESVDTWSGVVTCQAGCVLQTLDQHVAQYGLMIPLDLGAKGSCHIGGNISTNAGGLRVLRYGSLHGSVLGVEAVLASGEVVDCLSSLKKDNTGYDLKHLFIGSEGTLGIVTRVAINCPHRPAAVSVAFLGLQSFEDVLSTYKIVRHQLGEILSSCEFMDKSTLDCVEKNLKLTSPINKYPFYLLLETSGSNGDHDEEKLNKFLELTFDLGLVKDGTVATEPSKVANIWRLRERIIEAFKLDGCAYTYDISLPLPSFYKVVEDLGQTLHPDVLSVTGAGHIGDGNIHFTVTSKEFNQEIVESIEPAVYEWTSKVNGSISAEHGLGFLKRNYIHYSKSPSAVKLMKQIKALMDPNGILNPYKVLPD</sequence>
<dbReference type="AlphaFoldDB" id="A0AAE1KAJ5"/>
<dbReference type="FunFam" id="3.30.43.10:FF:000002">
    <property type="entry name" value="D-2-hydroxyglutarate dehydrogenase, mitochondrial"/>
    <property type="match status" value="1"/>
</dbReference>
<dbReference type="Gene3D" id="3.30.43.10">
    <property type="entry name" value="Uridine Diphospho-n-acetylenolpyruvylglucosamine Reductase, domain 2"/>
    <property type="match status" value="1"/>
</dbReference>
<evidence type="ECO:0000259" key="12">
    <source>
        <dbReference type="PROSITE" id="PS51387"/>
    </source>
</evidence>
<keyword evidence="6" id="KW-0560">Oxidoreductase</keyword>
<evidence type="ECO:0000313" key="14">
    <source>
        <dbReference type="Proteomes" id="UP001286313"/>
    </source>
</evidence>
<dbReference type="InterPro" id="IPR016166">
    <property type="entry name" value="FAD-bd_PCMH"/>
</dbReference>
<evidence type="ECO:0000256" key="8">
    <source>
        <dbReference type="ARBA" id="ARBA00039003"/>
    </source>
</evidence>
<comment type="similarity">
    <text evidence="3">Belongs to the FAD-binding oxidoreductase/transferase type 4 family.</text>
</comment>
<comment type="caution">
    <text evidence="13">The sequence shown here is derived from an EMBL/GenBank/DDBJ whole genome shotgun (WGS) entry which is preliminary data.</text>
</comment>
<proteinExistence type="inferred from homology"/>
<accession>A0AAE1KAJ5</accession>
<dbReference type="InterPro" id="IPR016164">
    <property type="entry name" value="FAD-linked_Oxase-like_C"/>
</dbReference>
<dbReference type="FunFam" id="3.30.465.10:FF:000001">
    <property type="entry name" value="D-2-hydroxyglutarate dehydrogenase, mitochondrial"/>
    <property type="match status" value="1"/>
</dbReference>
<name>A0AAE1KAJ5_PETCI</name>
<dbReference type="GO" id="GO:0051990">
    <property type="term" value="F:(R)-2-hydroxyglutarate dehydrogenase activity"/>
    <property type="evidence" value="ECO:0007669"/>
    <property type="project" value="UniProtKB-EC"/>
</dbReference>
<evidence type="ECO:0000256" key="2">
    <source>
        <dbReference type="ARBA" id="ARBA00004275"/>
    </source>
</evidence>
<keyword evidence="7" id="KW-0576">Peroxisome</keyword>
<dbReference type="InterPro" id="IPR016167">
    <property type="entry name" value="FAD-bd_PCMH_sub1"/>
</dbReference>
<dbReference type="FunFam" id="3.30.70.2190:FF:000001">
    <property type="entry name" value="D-2-hydroxyglutarate dehydrogenase mitochondrial"/>
    <property type="match status" value="1"/>
</dbReference>
<dbReference type="InterPro" id="IPR051264">
    <property type="entry name" value="FAD-oxidored/transferase_4"/>
</dbReference>
<dbReference type="Proteomes" id="UP001286313">
    <property type="component" value="Unassembled WGS sequence"/>
</dbReference>
<dbReference type="GO" id="GO:0071949">
    <property type="term" value="F:FAD binding"/>
    <property type="evidence" value="ECO:0007669"/>
    <property type="project" value="InterPro"/>
</dbReference>
<evidence type="ECO:0000313" key="13">
    <source>
        <dbReference type="EMBL" id="KAK3866875.1"/>
    </source>
</evidence>
<dbReference type="Gene3D" id="1.10.45.10">
    <property type="entry name" value="Vanillyl-alcohol Oxidase, Chain A, domain 4"/>
    <property type="match status" value="1"/>
</dbReference>
<comment type="catalytic activity">
    <reaction evidence="11">
        <text>(R)-malate + A = oxaloacetate + AH2</text>
        <dbReference type="Rhea" id="RHEA:67460"/>
        <dbReference type="ChEBI" id="CHEBI:13193"/>
        <dbReference type="ChEBI" id="CHEBI:15588"/>
        <dbReference type="ChEBI" id="CHEBI:16452"/>
        <dbReference type="ChEBI" id="CHEBI:17499"/>
    </reaction>
    <physiologicalReaction direction="left-to-right" evidence="11">
        <dbReference type="Rhea" id="RHEA:67461"/>
    </physiologicalReaction>
</comment>
<evidence type="ECO:0000256" key="4">
    <source>
        <dbReference type="ARBA" id="ARBA00022630"/>
    </source>
</evidence>
<dbReference type="GO" id="GO:0005739">
    <property type="term" value="C:mitochondrion"/>
    <property type="evidence" value="ECO:0007669"/>
    <property type="project" value="TreeGrafter"/>
</dbReference>
<dbReference type="EMBL" id="JAWQEG010003319">
    <property type="protein sequence ID" value="KAK3866875.1"/>
    <property type="molecule type" value="Genomic_DNA"/>
</dbReference>
<dbReference type="Pfam" id="PF02913">
    <property type="entry name" value="FAD-oxidase_C"/>
    <property type="match status" value="1"/>
</dbReference>
<dbReference type="InterPro" id="IPR006094">
    <property type="entry name" value="Oxid_FAD_bind_N"/>
</dbReference>